<dbReference type="Proteomes" id="UP000814033">
    <property type="component" value="Unassembled WGS sequence"/>
</dbReference>
<protein>
    <submittedName>
        <fullName evidence="1">Uncharacterized protein</fullName>
    </submittedName>
</protein>
<reference evidence="1" key="2">
    <citation type="journal article" date="2022" name="New Phytol.">
        <title>Evolutionary transition to the ectomycorrhizal habit in the genomes of a hyperdiverse lineage of mushroom-forming fungi.</title>
        <authorList>
            <person name="Looney B."/>
            <person name="Miyauchi S."/>
            <person name="Morin E."/>
            <person name="Drula E."/>
            <person name="Courty P.E."/>
            <person name="Kohler A."/>
            <person name="Kuo A."/>
            <person name="LaButti K."/>
            <person name="Pangilinan J."/>
            <person name="Lipzen A."/>
            <person name="Riley R."/>
            <person name="Andreopoulos W."/>
            <person name="He G."/>
            <person name="Johnson J."/>
            <person name="Nolan M."/>
            <person name="Tritt A."/>
            <person name="Barry K.W."/>
            <person name="Grigoriev I.V."/>
            <person name="Nagy L.G."/>
            <person name="Hibbett D."/>
            <person name="Henrissat B."/>
            <person name="Matheny P.B."/>
            <person name="Labbe J."/>
            <person name="Martin F.M."/>
        </authorList>
    </citation>
    <scope>NUCLEOTIDE SEQUENCE</scope>
    <source>
        <strain evidence="1">FP105234-sp</strain>
    </source>
</reference>
<evidence type="ECO:0000313" key="1">
    <source>
        <dbReference type="EMBL" id="KAI0043920.1"/>
    </source>
</evidence>
<proteinExistence type="predicted"/>
<keyword evidence="2" id="KW-1185">Reference proteome</keyword>
<dbReference type="EMBL" id="MU276000">
    <property type="protein sequence ID" value="KAI0043920.1"/>
    <property type="molecule type" value="Genomic_DNA"/>
</dbReference>
<organism evidence="1 2">
    <name type="scientific">Auriscalpium vulgare</name>
    <dbReference type="NCBI Taxonomy" id="40419"/>
    <lineage>
        <taxon>Eukaryota</taxon>
        <taxon>Fungi</taxon>
        <taxon>Dikarya</taxon>
        <taxon>Basidiomycota</taxon>
        <taxon>Agaricomycotina</taxon>
        <taxon>Agaricomycetes</taxon>
        <taxon>Russulales</taxon>
        <taxon>Auriscalpiaceae</taxon>
        <taxon>Auriscalpium</taxon>
    </lineage>
</organism>
<reference evidence="1" key="1">
    <citation type="submission" date="2021-02" db="EMBL/GenBank/DDBJ databases">
        <authorList>
            <consortium name="DOE Joint Genome Institute"/>
            <person name="Ahrendt S."/>
            <person name="Looney B.P."/>
            <person name="Miyauchi S."/>
            <person name="Morin E."/>
            <person name="Drula E."/>
            <person name="Courty P.E."/>
            <person name="Chicoki N."/>
            <person name="Fauchery L."/>
            <person name="Kohler A."/>
            <person name="Kuo A."/>
            <person name="Labutti K."/>
            <person name="Pangilinan J."/>
            <person name="Lipzen A."/>
            <person name="Riley R."/>
            <person name="Andreopoulos W."/>
            <person name="He G."/>
            <person name="Johnson J."/>
            <person name="Barry K.W."/>
            <person name="Grigoriev I.V."/>
            <person name="Nagy L."/>
            <person name="Hibbett D."/>
            <person name="Henrissat B."/>
            <person name="Matheny P.B."/>
            <person name="Labbe J."/>
            <person name="Martin F."/>
        </authorList>
    </citation>
    <scope>NUCLEOTIDE SEQUENCE</scope>
    <source>
        <strain evidence="1">FP105234-sp</strain>
    </source>
</reference>
<evidence type="ECO:0000313" key="2">
    <source>
        <dbReference type="Proteomes" id="UP000814033"/>
    </source>
</evidence>
<comment type="caution">
    <text evidence="1">The sequence shown here is derived from an EMBL/GenBank/DDBJ whole genome shotgun (WGS) entry which is preliminary data.</text>
</comment>
<name>A0ACB8RK01_9AGAM</name>
<accession>A0ACB8RK01</accession>
<gene>
    <name evidence="1" type="ORF">FA95DRAFT_1608991</name>
</gene>
<sequence>MAGSAGKRKDLSSIVGQELPTSVKRPRVDNAEDVHNSAADAVSDSNSTETMPEDPPEDISKPTSVNLASLYAPPEQNGQPSSESTSADDYQFDLGDIAIPPRPYINARLISRLKAMIGYENDADNTYSSVRLPNRLVWGPPGTAQANNLCKPQTAIPVIVWHVGEVTNLWFFTRNGDPADNVSVTVKPLTSVGQAAVQRIMQRYSDPARRNSLDFSAVEVKASCWQSVRVPGQKAAVAKHYDRFYNATSRFERKADMVLLDVANLKRGDIVLLETYISRYVDKQDKLPRLTHTLCAVSLLCSGYPTASVDKDDERFQGSL</sequence>